<evidence type="ECO:0000313" key="1">
    <source>
        <dbReference type="EMBL" id="CAG8517107.1"/>
    </source>
</evidence>
<keyword evidence="2" id="KW-1185">Reference proteome</keyword>
<protein>
    <submittedName>
        <fullName evidence="1">27451_t:CDS:1</fullName>
    </submittedName>
</protein>
<comment type="caution">
    <text evidence="1">The sequence shown here is derived from an EMBL/GenBank/DDBJ whole genome shotgun (WGS) entry which is preliminary data.</text>
</comment>
<name>A0ABM8W3Q9_GIGMA</name>
<proteinExistence type="predicted"/>
<accession>A0ABM8W3Q9</accession>
<organism evidence="1 2">
    <name type="scientific">Gigaspora margarita</name>
    <dbReference type="NCBI Taxonomy" id="4874"/>
    <lineage>
        <taxon>Eukaryota</taxon>
        <taxon>Fungi</taxon>
        <taxon>Fungi incertae sedis</taxon>
        <taxon>Mucoromycota</taxon>
        <taxon>Glomeromycotina</taxon>
        <taxon>Glomeromycetes</taxon>
        <taxon>Diversisporales</taxon>
        <taxon>Gigasporaceae</taxon>
        <taxon>Gigaspora</taxon>
    </lineage>
</organism>
<sequence length="50" mass="5858">MDVGSDSSNTFDEFIYKEEMLDEIEGYYTKELTVKDIGLYNNPWTDKAKN</sequence>
<reference evidence="1 2" key="1">
    <citation type="submission" date="2021-06" db="EMBL/GenBank/DDBJ databases">
        <authorList>
            <person name="Kallberg Y."/>
            <person name="Tangrot J."/>
            <person name="Rosling A."/>
        </authorList>
    </citation>
    <scope>NUCLEOTIDE SEQUENCE [LARGE SCALE GENOMIC DNA]</scope>
    <source>
        <strain evidence="1 2">120-4 pot B 10/14</strain>
    </source>
</reference>
<evidence type="ECO:0000313" key="2">
    <source>
        <dbReference type="Proteomes" id="UP000789901"/>
    </source>
</evidence>
<dbReference type="EMBL" id="CAJVQB010001011">
    <property type="protein sequence ID" value="CAG8517107.1"/>
    <property type="molecule type" value="Genomic_DNA"/>
</dbReference>
<dbReference type="Proteomes" id="UP000789901">
    <property type="component" value="Unassembled WGS sequence"/>
</dbReference>
<gene>
    <name evidence="1" type="ORF">GMARGA_LOCUS2971</name>
</gene>